<dbReference type="SUPFAM" id="SSF52540">
    <property type="entry name" value="P-loop containing nucleoside triphosphate hydrolases"/>
    <property type="match status" value="1"/>
</dbReference>
<dbReference type="Proteomes" id="UP000737113">
    <property type="component" value="Unassembled WGS sequence"/>
</dbReference>
<comment type="similarity">
    <text evidence="1">Belongs to the IS21/IS1162 putative ATP-binding protein family.</text>
</comment>
<reference evidence="5" key="1">
    <citation type="submission" date="2020-04" db="EMBL/GenBank/DDBJ databases">
        <title>Description of Shewanella salipaludis sp. nov., isolated from a salt marsh.</title>
        <authorList>
            <person name="Park S."/>
            <person name="Yoon J.-H."/>
        </authorList>
    </citation>
    <scope>NUCLEOTIDE SEQUENCE</scope>
    <source>
        <strain evidence="5">SHSM-M6</strain>
    </source>
</reference>
<dbReference type="GO" id="GO:0006260">
    <property type="term" value="P:DNA replication"/>
    <property type="evidence" value="ECO:0007669"/>
    <property type="project" value="TreeGrafter"/>
</dbReference>
<feature type="domain" description="AAA+ ATPase" evidence="4">
    <location>
        <begin position="100"/>
        <end position="231"/>
    </location>
</feature>
<evidence type="ECO:0000313" key="5">
    <source>
        <dbReference type="EMBL" id="NMH67188.1"/>
    </source>
</evidence>
<dbReference type="CDD" id="cd00009">
    <property type="entry name" value="AAA"/>
    <property type="match status" value="1"/>
</dbReference>
<dbReference type="Gene3D" id="3.40.50.300">
    <property type="entry name" value="P-loop containing nucleotide triphosphate hydrolases"/>
    <property type="match status" value="1"/>
</dbReference>
<sequence>MSSEQSVFENLQQLRLTGMSEALKKVLVTPDMAALPIIDILAFLTCEEIQYKSQKKRERLFKAARLKQGQACVENIDYLAKRGIDKGYLASLINCDWVARNQFLLITGPTGAGKSWIACALANQAIKLNFSVLYKRFNLLMEELDIAHRDGSLPKLRSGLAKYKLLVLDDWAMAPLNDLNRQDLLELIEERVESGALIITTQLPVSQWHEYIGEPTLADAIMDRIIHRAHRLELHGESMRKLYRAVKEDK</sequence>
<evidence type="ECO:0000313" key="6">
    <source>
        <dbReference type="Proteomes" id="UP000737113"/>
    </source>
</evidence>
<dbReference type="InterPro" id="IPR002611">
    <property type="entry name" value="IstB_ATP-bd"/>
</dbReference>
<dbReference type="Pfam" id="PF01695">
    <property type="entry name" value="IstB_IS21"/>
    <property type="match status" value="1"/>
</dbReference>
<proteinExistence type="inferred from homology"/>
<dbReference type="InterPro" id="IPR047661">
    <property type="entry name" value="IstB"/>
</dbReference>
<keyword evidence="6" id="KW-1185">Reference proteome</keyword>
<keyword evidence="3 5" id="KW-0067">ATP-binding</keyword>
<dbReference type="InterPro" id="IPR028350">
    <property type="entry name" value="DNAC/IstB-like"/>
</dbReference>
<dbReference type="GO" id="GO:0005524">
    <property type="term" value="F:ATP binding"/>
    <property type="evidence" value="ECO:0007669"/>
    <property type="project" value="UniProtKB-KW"/>
</dbReference>
<gene>
    <name evidence="5" type="ORF">HC757_18740</name>
</gene>
<protein>
    <submittedName>
        <fullName evidence="5">ATP-binding protein</fullName>
    </submittedName>
</protein>
<evidence type="ECO:0000256" key="2">
    <source>
        <dbReference type="ARBA" id="ARBA00022741"/>
    </source>
</evidence>
<dbReference type="PIRSF" id="PIRSF003073">
    <property type="entry name" value="DNAC_TnpB_IstB"/>
    <property type="match status" value="1"/>
</dbReference>
<dbReference type="RefSeq" id="WP_169565962.1">
    <property type="nucleotide sequence ID" value="NZ_JAAXYH010000025.1"/>
</dbReference>
<evidence type="ECO:0000259" key="4">
    <source>
        <dbReference type="SMART" id="SM00382"/>
    </source>
</evidence>
<dbReference type="EMBL" id="JAAXYH010000025">
    <property type="protein sequence ID" value="NMH67188.1"/>
    <property type="molecule type" value="Genomic_DNA"/>
</dbReference>
<dbReference type="PANTHER" id="PTHR30050">
    <property type="entry name" value="CHROMOSOMAL REPLICATION INITIATOR PROTEIN DNAA"/>
    <property type="match status" value="1"/>
</dbReference>
<evidence type="ECO:0000256" key="1">
    <source>
        <dbReference type="ARBA" id="ARBA00008059"/>
    </source>
</evidence>
<dbReference type="PANTHER" id="PTHR30050:SF4">
    <property type="entry name" value="ATP-BINDING PROTEIN RV3427C IN INSERTION SEQUENCE-RELATED"/>
    <property type="match status" value="1"/>
</dbReference>
<dbReference type="NCBIfam" id="NF038214">
    <property type="entry name" value="IS21_help_AAA"/>
    <property type="match status" value="1"/>
</dbReference>
<accession>A0A972FW62</accession>
<dbReference type="InterPro" id="IPR003593">
    <property type="entry name" value="AAA+_ATPase"/>
</dbReference>
<comment type="caution">
    <text evidence="5">The sequence shown here is derived from an EMBL/GenBank/DDBJ whole genome shotgun (WGS) entry which is preliminary data.</text>
</comment>
<dbReference type="InterPro" id="IPR027417">
    <property type="entry name" value="P-loop_NTPase"/>
</dbReference>
<organism evidence="5 6">
    <name type="scientific">Shewanella salipaludis</name>
    <dbReference type="NCBI Taxonomy" id="2723052"/>
    <lineage>
        <taxon>Bacteria</taxon>
        <taxon>Pseudomonadati</taxon>
        <taxon>Pseudomonadota</taxon>
        <taxon>Gammaproteobacteria</taxon>
        <taxon>Alteromonadales</taxon>
        <taxon>Shewanellaceae</taxon>
        <taxon>Shewanella</taxon>
    </lineage>
</organism>
<dbReference type="AlphaFoldDB" id="A0A972FW62"/>
<evidence type="ECO:0000256" key="3">
    <source>
        <dbReference type="ARBA" id="ARBA00022840"/>
    </source>
</evidence>
<name>A0A972FW62_9GAMM</name>
<keyword evidence="2" id="KW-0547">Nucleotide-binding</keyword>
<dbReference type="SMART" id="SM00382">
    <property type="entry name" value="AAA"/>
    <property type="match status" value="1"/>
</dbReference>